<dbReference type="GeneID" id="97291479"/>
<evidence type="ECO:0000256" key="6">
    <source>
        <dbReference type="ARBA" id="ARBA00023196"/>
    </source>
</evidence>
<keyword evidence="4" id="KW-0406">Ion transport</keyword>
<accession>J0X1F6</accession>
<dbReference type="InterPro" id="IPR001469">
    <property type="entry name" value="ATP_synth_F1_dsu/esu"/>
</dbReference>
<dbReference type="STRING" id="857290.HMPREF9156_00665"/>
<evidence type="ECO:0000313" key="10">
    <source>
        <dbReference type="Proteomes" id="UP000006415"/>
    </source>
</evidence>
<keyword evidence="7" id="KW-0066">ATP synthesis</keyword>
<keyword evidence="5" id="KW-0472">Membrane</keyword>
<organism evidence="9 10">
    <name type="scientific">Scardovia wiggsiae F0424</name>
    <dbReference type="NCBI Taxonomy" id="857290"/>
    <lineage>
        <taxon>Bacteria</taxon>
        <taxon>Bacillati</taxon>
        <taxon>Actinomycetota</taxon>
        <taxon>Actinomycetes</taxon>
        <taxon>Bifidobacteriales</taxon>
        <taxon>Bifidobacteriaceae</taxon>
        <taxon>Scardovia</taxon>
    </lineage>
</organism>
<evidence type="ECO:0000256" key="3">
    <source>
        <dbReference type="ARBA" id="ARBA00022448"/>
    </source>
</evidence>
<dbReference type="Gene3D" id="2.60.15.10">
    <property type="entry name" value="F0F1 ATP synthase delta/epsilon subunit, N-terminal"/>
    <property type="match status" value="1"/>
</dbReference>
<dbReference type="HOGENOM" id="CLU_084338_4_0_11"/>
<dbReference type="GO" id="GO:0045259">
    <property type="term" value="C:proton-transporting ATP synthase complex"/>
    <property type="evidence" value="ECO:0007669"/>
    <property type="project" value="UniProtKB-KW"/>
</dbReference>
<sequence>MASSTEPVIRVNIAASDHPVWSGDATYVSLPATSGGMGILPNHEPILSILSDGPITVTDTDGKSHRFTVRDGFVSFDDNRLTVAVEHSTDDESAAA</sequence>
<dbReference type="Pfam" id="PF02823">
    <property type="entry name" value="ATP-synt_DE_N"/>
    <property type="match status" value="1"/>
</dbReference>
<evidence type="ECO:0000256" key="7">
    <source>
        <dbReference type="ARBA" id="ARBA00023310"/>
    </source>
</evidence>
<dbReference type="CDD" id="cd12152">
    <property type="entry name" value="F1-ATPase_delta"/>
    <property type="match status" value="1"/>
</dbReference>
<name>J0X1F6_9BIFI</name>
<evidence type="ECO:0000256" key="4">
    <source>
        <dbReference type="ARBA" id="ARBA00023065"/>
    </source>
</evidence>
<dbReference type="AlphaFoldDB" id="J0X1F6"/>
<feature type="domain" description="ATP synthase F1 complex delta/epsilon subunit N-terminal" evidence="8">
    <location>
        <begin position="10"/>
        <end position="86"/>
    </location>
</feature>
<evidence type="ECO:0000256" key="2">
    <source>
        <dbReference type="ARBA" id="ARBA00005712"/>
    </source>
</evidence>
<dbReference type="RefSeq" id="WP_007147729.1">
    <property type="nucleotide sequence ID" value="NZ_AKCI01000001.1"/>
</dbReference>
<evidence type="ECO:0000256" key="1">
    <source>
        <dbReference type="ARBA" id="ARBA00004202"/>
    </source>
</evidence>
<dbReference type="PANTHER" id="PTHR13822:SF10">
    <property type="entry name" value="ATP SYNTHASE EPSILON CHAIN, CHLOROPLASTIC"/>
    <property type="match status" value="1"/>
</dbReference>
<comment type="similarity">
    <text evidence="2">Belongs to the ATPase epsilon chain family.</text>
</comment>
<evidence type="ECO:0000256" key="5">
    <source>
        <dbReference type="ARBA" id="ARBA00023136"/>
    </source>
</evidence>
<dbReference type="OrthoDB" id="9791445at2"/>
<gene>
    <name evidence="9" type="ORF">HMPREF9156_00665</name>
</gene>
<keyword evidence="3" id="KW-0813">Transport</keyword>
<dbReference type="eggNOG" id="COG0355">
    <property type="taxonomic scope" value="Bacteria"/>
</dbReference>
<keyword evidence="10" id="KW-1185">Reference proteome</keyword>
<comment type="caution">
    <text evidence="9">The sequence shown here is derived from an EMBL/GenBank/DDBJ whole genome shotgun (WGS) entry which is preliminary data.</text>
</comment>
<protein>
    <recommendedName>
        <fullName evidence="8">ATP synthase F1 complex delta/epsilon subunit N-terminal domain-containing protein</fullName>
    </recommendedName>
</protein>
<reference evidence="9 10" key="1">
    <citation type="submission" date="2012-01" db="EMBL/GenBank/DDBJ databases">
        <title>The Genome Sequence of Scardovia wiggsiae F0424.</title>
        <authorList>
            <consortium name="The Broad Institute Genome Sequencing Platform"/>
            <person name="Earl A."/>
            <person name="Ward D."/>
            <person name="Feldgarden M."/>
            <person name="Gevers D."/>
            <person name="Izard J."/>
            <person name="Ganesan A."/>
            <person name="Baranova O.V."/>
            <person name="Blanton J.M."/>
            <person name="Tanner A.C."/>
            <person name="Mathney J."/>
            <person name="Dewhirst F.E."/>
            <person name="Young S.K."/>
            <person name="Zeng Q."/>
            <person name="Gargeya S."/>
            <person name="Fitzgerald M."/>
            <person name="Haas B."/>
            <person name="Abouelleil A."/>
            <person name="Alvarado L."/>
            <person name="Arachchi H.M."/>
            <person name="Berlin A."/>
            <person name="Chapman S.B."/>
            <person name="Gearin G."/>
            <person name="Goldberg J."/>
            <person name="Griggs A."/>
            <person name="Gujja S."/>
            <person name="Hansen M."/>
            <person name="Heiman D."/>
            <person name="Howarth C."/>
            <person name="Larimer J."/>
            <person name="Lui A."/>
            <person name="MacDonald P.J.P."/>
            <person name="McCowen C."/>
            <person name="Montmayeur A."/>
            <person name="Murphy C."/>
            <person name="Neiman D."/>
            <person name="Pearson M."/>
            <person name="Priest M."/>
            <person name="Roberts A."/>
            <person name="Saif S."/>
            <person name="Shea T."/>
            <person name="Sisk P."/>
            <person name="Stolte C."/>
            <person name="Sykes S."/>
            <person name="Wortman J."/>
            <person name="Nusbaum C."/>
            <person name="Birren B."/>
        </authorList>
    </citation>
    <scope>NUCLEOTIDE SEQUENCE [LARGE SCALE GENOMIC DNA]</scope>
    <source>
        <strain evidence="9 10">F0424</strain>
    </source>
</reference>
<evidence type="ECO:0000259" key="8">
    <source>
        <dbReference type="Pfam" id="PF02823"/>
    </source>
</evidence>
<comment type="subcellular location">
    <subcellularLocation>
        <location evidence="1">Cell membrane</location>
        <topology evidence="1">Peripheral membrane protein</topology>
    </subcellularLocation>
</comment>
<dbReference type="InterPro" id="IPR020546">
    <property type="entry name" value="ATP_synth_F1_dsu/esu_N"/>
</dbReference>
<dbReference type="NCBIfam" id="NF009977">
    <property type="entry name" value="PRK13442.1"/>
    <property type="match status" value="1"/>
</dbReference>
<evidence type="ECO:0000313" key="9">
    <source>
        <dbReference type="EMBL" id="EJD65221.1"/>
    </source>
</evidence>
<proteinExistence type="inferred from homology"/>
<dbReference type="PANTHER" id="PTHR13822">
    <property type="entry name" value="ATP SYNTHASE DELTA/EPSILON CHAIN"/>
    <property type="match status" value="1"/>
</dbReference>
<dbReference type="InterPro" id="IPR036771">
    <property type="entry name" value="ATPsynth_dsu/esu_N"/>
</dbReference>
<dbReference type="Proteomes" id="UP000006415">
    <property type="component" value="Unassembled WGS sequence"/>
</dbReference>
<dbReference type="GO" id="GO:0005886">
    <property type="term" value="C:plasma membrane"/>
    <property type="evidence" value="ECO:0007669"/>
    <property type="project" value="UniProtKB-SubCell"/>
</dbReference>
<keyword evidence="6" id="KW-0139">CF(1)</keyword>
<dbReference type="EMBL" id="AGZS01000002">
    <property type="protein sequence ID" value="EJD65221.1"/>
    <property type="molecule type" value="Genomic_DNA"/>
</dbReference>
<dbReference type="GO" id="GO:0046933">
    <property type="term" value="F:proton-transporting ATP synthase activity, rotational mechanism"/>
    <property type="evidence" value="ECO:0007669"/>
    <property type="project" value="InterPro"/>
</dbReference>
<dbReference type="SUPFAM" id="SSF51344">
    <property type="entry name" value="Epsilon subunit of F1F0-ATP synthase N-terminal domain"/>
    <property type="match status" value="1"/>
</dbReference>